<dbReference type="GO" id="GO:0000287">
    <property type="term" value="F:magnesium ion binding"/>
    <property type="evidence" value="ECO:0007669"/>
    <property type="project" value="UniProtKB-UniRule"/>
</dbReference>
<evidence type="ECO:0000313" key="10">
    <source>
        <dbReference type="EMBL" id="MBB4702648.1"/>
    </source>
</evidence>
<dbReference type="RefSeq" id="WP_184882568.1">
    <property type="nucleotide sequence ID" value="NZ_BOOV01000005.1"/>
</dbReference>
<dbReference type="InterPro" id="IPR022907">
    <property type="entry name" value="VapC_family"/>
</dbReference>
<dbReference type="InterPro" id="IPR002716">
    <property type="entry name" value="PIN_dom"/>
</dbReference>
<dbReference type="SUPFAM" id="SSF88723">
    <property type="entry name" value="PIN domain-like"/>
    <property type="match status" value="1"/>
</dbReference>
<keyword evidence="4 8" id="KW-0479">Metal-binding</keyword>
<name>A0A7W7DC37_9ACTN</name>
<comment type="cofactor">
    <cofactor evidence="1 8">
        <name>Mg(2+)</name>
        <dbReference type="ChEBI" id="CHEBI:18420"/>
    </cofactor>
</comment>
<evidence type="ECO:0000256" key="1">
    <source>
        <dbReference type="ARBA" id="ARBA00001946"/>
    </source>
</evidence>
<reference evidence="10 11" key="1">
    <citation type="submission" date="2020-08" db="EMBL/GenBank/DDBJ databases">
        <title>Sequencing the genomes of 1000 actinobacteria strains.</title>
        <authorList>
            <person name="Klenk H.-P."/>
        </authorList>
    </citation>
    <scope>NUCLEOTIDE SEQUENCE [LARGE SCALE GENOMIC DNA]</scope>
    <source>
        <strain evidence="10 11">DSM 45784</strain>
    </source>
</reference>
<evidence type="ECO:0000256" key="7">
    <source>
        <dbReference type="ARBA" id="ARBA00038093"/>
    </source>
</evidence>
<comment type="function">
    <text evidence="8">Toxic component of a toxin-antitoxin (TA) system. An RNase.</text>
</comment>
<keyword evidence="8" id="KW-0800">Toxin</keyword>
<dbReference type="AlphaFoldDB" id="A0A7W7DC37"/>
<dbReference type="EC" id="3.1.-.-" evidence="8"/>
<proteinExistence type="inferred from homology"/>
<dbReference type="Gene3D" id="3.40.50.1010">
    <property type="entry name" value="5'-nuclease"/>
    <property type="match status" value="1"/>
</dbReference>
<dbReference type="EMBL" id="JACHND010000001">
    <property type="protein sequence ID" value="MBB4702648.1"/>
    <property type="molecule type" value="Genomic_DNA"/>
</dbReference>
<dbReference type="PANTHER" id="PTHR33653">
    <property type="entry name" value="RIBONUCLEASE VAPC2"/>
    <property type="match status" value="1"/>
</dbReference>
<dbReference type="Pfam" id="PF01850">
    <property type="entry name" value="PIN"/>
    <property type="match status" value="1"/>
</dbReference>
<keyword evidence="5 8" id="KW-0378">Hydrolase</keyword>
<keyword evidence="11" id="KW-1185">Reference proteome</keyword>
<dbReference type="GO" id="GO:0016787">
    <property type="term" value="F:hydrolase activity"/>
    <property type="evidence" value="ECO:0007669"/>
    <property type="project" value="UniProtKB-KW"/>
</dbReference>
<comment type="caution">
    <text evidence="10">The sequence shown here is derived from an EMBL/GenBank/DDBJ whole genome shotgun (WGS) entry which is preliminary data.</text>
</comment>
<dbReference type="HAMAP" id="MF_00265">
    <property type="entry name" value="VapC_Nob1"/>
    <property type="match status" value="1"/>
</dbReference>
<dbReference type="GO" id="GO:0004540">
    <property type="term" value="F:RNA nuclease activity"/>
    <property type="evidence" value="ECO:0007669"/>
    <property type="project" value="InterPro"/>
</dbReference>
<evidence type="ECO:0000256" key="8">
    <source>
        <dbReference type="HAMAP-Rule" id="MF_00265"/>
    </source>
</evidence>
<keyword evidence="6 8" id="KW-0460">Magnesium</keyword>
<evidence type="ECO:0000256" key="4">
    <source>
        <dbReference type="ARBA" id="ARBA00022723"/>
    </source>
</evidence>
<dbReference type="InterPro" id="IPR029060">
    <property type="entry name" value="PIN-like_dom_sf"/>
</dbReference>
<evidence type="ECO:0000259" key="9">
    <source>
        <dbReference type="Pfam" id="PF01850"/>
    </source>
</evidence>
<feature type="binding site" evidence="8">
    <location>
        <position position="7"/>
    </location>
    <ligand>
        <name>Mg(2+)</name>
        <dbReference type="ChEBI" id="CHEBI:18420"/>
    </ligand>
</feature>
<sequence length="136" mass="14378">MPTVMLDTNIVAGLLDPGDALHEGALDAVRRWEGRAASFAISVITWSELRVGAVRRGPMAEKALAEFRSAAVDRIVAVDEAVAESAALLRARDLTLRMPDALIIATAREAGAEALLSGDQKFLGAAPDLVELVRAC</sequence>
<comment type="similarity">
    <text evidence="7 8">Belongs to the PINc/VapC protein family.</text>
</comment>
<evidence type="ECO:0000256" key="3">
    <source>
        <dbReference type="ARBA" id="ARBA00022722"/>
    </source>
</evidence>
<feature type="binding site" evidence="8">
    <location>
        <position position="100"/>
    </location>
    <ligand>
        <name>Mg(2+)</name>
        <dbReference type="ChEBI" id="CHEBI:18420"/>
    </ligand>
</feature>
<accession>A0A7W7DC37</accession>
<feature type="domain" description="PIN" evidence="9">
    <location>
        <begin position="4"/>
        <end position="122"/>
    </location>
</feature>
<keyword evidence="2 8" id="KW-1277">Toxin-antitoxin system</keyword>
<evidence type="ECO:0000256" key="6">
    <source>
        <dbReference type="ARBA" id="ARBA00022842"/>
    </source>
</evidence>
<organism evidence="10 11">
    <name type="scientific">Sphaerisporangium siamense</name>
    <dbReference type="NCBI Taxonomy" id="795645"/>
    <lineage>
        <taxon>Bacteria</taxon>
        <taxon>Bacillati</taxon>
        <taxon>Actinomycetota</taxon>
        <taxon>Actinomycetes</taxon>
        <taxon>Streptosporangiales</taxon>
        <taxon>Streptosporangiaceae</taxon>
        <taxon>Sphaerisporangium</taxon>
    </lineage>
</organism>
<protein>
    <recommendedName>
        <fullName evidence="8">Ribonuclease VapC</fullName>
        <shortName evidence="8">RNase VapC</shortName>
        <ecNumber evidence="8">3.1.-.-</ecNumber>
    </recommendedName>
    <alternativeName>
        <fullName evidence="8">Toxin VapC</fullName>
    </alternativeName>
</protein>
<dbReference type="GO" id="GO:0090729">
    <property type="term" value="F:toxin activity"/>
    <property type="evidence" value="ECO:0007669"/>
    <property type="project" value="UniProtKB-KW"/>
</dbReference>
<evidence type="ECO:0000256" key="2">
    <source>
        <dbReference type="ARBA" id="ARBA00022649"/>
    </source>
</evidence>
<gene>
    <name evidence="8" type="primary">vapC</name>
    <name evidence="10" type="ORF">BJ982_004192</name>
</gene>
<dbReference type="InterPro" id="IPR050556">
    <property type="entry name" value="Type_II_TA_system_RNase"/>
</dbReference>
<evidence type="ECO:0000256" key="5">
    <source>
        <dbReference type="ARBA" id="ARBA00022801"/>
    </source>
</evidence>
<evidence type="ECO:0000313" key="11">
    <source>
        <dbReference type="Proteomes" id="UP000542210"/>
    </source>
</evidence>
<dbReference type="Proteomes" id="UP000542210">
    <property type="component" value="Unassembled WGS sequence"/>
</dbReference>
<keyword evidence="3 8" id="KW-0540">Nuclease</keyword>
<dbReference type="PANTHER" id="PTHR33653:SF1">
    <property type="entry name" value="RIBONUCLEASE VAPC2"/>
    <property type="match status" value="1"/>
</dbReference>